<protein>
    <recommendedName>
        <fullName evidence="3">UBC core domain-containing protein</fullName>
    </recommendedName>
</protein>
<gene>
    <name evidence="4" type="ORF">AFUS01_LOCUS23830</name>
</gene>
<dbReference type="InterPro" id="IPR000608">
    <property type="entry name" value="UBC"/>
</dbReference>
<feature type="domain" description="UBC core" evidence="3">
    <location>
        <begin position="1"/>
        <end position="91"/>
    </location>
</feature>
<organism evidence="4 5">
    <name type="scientific">Allacma fusca</name>
    <dbReference type="NCBI Taxonomy" id="39272"/>
    <lineage>
        <taxon>Eukaryota</taxon>
        <taxon>Metazoa</taxon>
        <taxon>Ecdysozoa</taxon>
        <taxon>Arthropoda</taxon>
        <taxon>Hexapoda</taxon>
        <taxon>Collembola</taxon>
        <taxon>Symphypleona</taxon>
        <taxon>Sminthuridae</taxon>
        <taxon>Allacma</taxon>
    </lineage>
</organism>
<dbReference type="Proteomes" id="UP000708208">
    <property type="component" value="Unassembled WGS sequence"/>
</dbReference>
<proteinExistence type="predicted"/>
<keyword evidence="2" id="KW-0833">Ubl conjugation pathway</keyword>
<dbReference type="PANTHER" id="PTHR46116:SF15">
    <property type="entry name" value="(E3-INDEPENDENT) E2 UBIQUITIN-CONJUGATING ENZYME"/>
    <property type="match status" value="1"/>
</dbReference>
<dbReference type="AlphaFoldDB" id="A0A8J2PFZ8"/>
<dbReference type="OrthoDB" id="47801at2759"/>
<name>A0A8J2PFZ8_9HEXA</name>
<accession>A0A8J2PFZ8</accession>
<evidence type="ECO:0000259" key="3">
    <source>
        <dbReference type="PROSITE" id="PS50127"/>
    </source>
</evidence>
<sequence>MNPNLYAHDGKVCVSLLGTWKGSHNCERWSSESSLLQVLVSIQGLILVPEPYFNEPGYTRDPNNEEVVSESKRYNEAATVLLLAATRDMLEKPPTPWQFEITYMFKSGIPKMIQRYEDWMKGNLLSEGNDNATTVPDFPLLPFSGSRAYEVSTLLEQLKRHHKKYCSI</sequence>
<keyword evidence="5" id="KW-1185">Reference proteome</keyword>
<comment type="caution">
    <text evidence="4">The sequence shown here is derived from an EMBL/GenBank/DDBJ whole genome shotgun (WGS) entry which is preliminary data.</text>
</comment>
<reference evidence="4" key="1">
    <citation type="submission" date="2021-06" db="EMBL/GenBank/DDBJ databases">
        <authorList>
            <person name="Hodson N. C."/>
            <person name="Mongue J. A."/>
            <person name="Jaron S. K."/>
        </authorList>
    </citation>
    <scope>NUCLEOTIDE SEQUENCE</scope>
</reference>
<evidence type="ECO:0000313" key="5">
    <source>
        <dbReference type="Proteomes" id="UP000708208"/>
    </source>
</evidence>
<dbReference type="EMBL" id="CAJVCH010291121">
    <property type="protein sequence ID" value="CAG7785189.1"/>
    <property type="molecule type" value="Genomic_DNA"/>
</dbReference>
<dbReference type="PANTHER" id="PTHR46116">
    <property type="entry name" value="(E3-INDEPENDENT) E2 UBIQUITIN-CONJUGATING ENZYME"/>
    <property type="match status" value="1"/>
</dbReference>
<dbReference type="GO" id="GO:0061631">
    <property type="term" value="F:ubiquitin conjugating enzyme activity"/>
    <property type="evidence" value="ECO:0007669"/>
    <property type="project" value="TreeGrafter"/>
</dbReference>
<dbReference type="Pfam" id="PF00179">
    <property type="entry name" value="UQ_con"/>
    <property type="match status" value="1"/>
</dbReference>
<keyword evidence="1" id="KW-0808">Transferase</keyword>
<evidence type="ECO:0000313" key="4">
    <source>
        <dbReference type="EMBL" id="CAG7785189.1"/>
    </source>
</evidence>
<dbReference type="PROSITE" id="PS50127">
    <property type="entry name" value="UBC_2"/>
    <property type="match status" value="1"/>
</dbReference>
<evidence type="ECO:0000256" key="2">
    <source>
        <dbReference type="ARBA" id="ARBA00022786"/>
    </source>
</evidence>
<evidence type="ECO:0000256" key="1">
    <source>
        <dbReference type="ARBA" id="ARBA00022679"/>
    </source>
</evidence>